<sequence length="107" mass="11592">MKKSIFAVLVTGLFLLGMAGSASAVLLDFPVYPDGSGYVTLGTDMEWEDGYLYTNINTEPSADLFFNDTVYLNEFQMGGGDGIATVTGQDCSEEKKDNGKEQIIVMI</sequence>
<gene>
    <name evidence="2" type="ORF">CSA25_05095</name>
</gene>
<keyword evidence="1" id="KW-0732">Signal</keyword>
<evidence type="ECO:0000313" key="2">
    <source>
        <dbReference type="EMBL" id="PIE62439.1"/>
    </source>
</evidence>
<comment type="caution">
    <text evidence="2">The sequence shown here is derived from an EMBL/GenBank/DDBJ whole genome shotgun (WGS) entry which is preliminary data.</text>
</comment>
<evidence type="ECO:0000256" key="1">
    <source>
        <dbReference type="SAM" id="SignalP"/>
    </source>
</evidence>
<evidence type="ECO:0000313" key="3">
    <source>
        <dbReference type="Proteomes" id="UP000231203"/>
    </source>
</evidence>
<name>A0A2G6MS48_9BACT</name>
<proteinExistence type="predicted"/>
<feature type="chain" id="PRO_5013754747" evidence="1">
    <location>
        <begin position="25"/>
        <end position="107"/>
    </location>
</feature>
<dbReference type="EMBL" id="PDTI01000043">
    <property type="protein sequence ID" value="PIE62439.1"/>
    <property type="molecule type" value="Genomic_DNA"/>
</dbReference>
<accession>A0A2G6MS48</accession>
<dbReference type="AlphaFoldDB" id="A0A2G6MS48"/>
<feature type="signal peptide" evidence="1">
    <location>
        <begin position="1"/>
        <end position="24"/>
    </location>
</feature>
<reference evidence="2 3" key="1">
    <citation type="submission" date="2017-10" db="EMBL/GenBank/DDBJ databases">
        <title>Novel microbial diversity and functional potential in the marine mammal oral microbiome.</title>
        <authorList>
            <person name="Dudek N.K."/>
            <person name="Sun C.L."/>
            <person name="Burstein D."/>
            <person name="Kantor R.S."/>
            <person name="Aliaga Goltsman D.S."/>
            <person name="Bik E.M."/>
            <person name="Thomas B.C."/>
            <person name="Banfield J.F."/>
            <person name="Relman D.A."/>
        </authorList>
    </citation>
    <scope>NUCLEOTIDE SEQUENCE [LARGE SCALE GENOMIC DNA]</scope>
    <source>
        <strain evidence="2">DOLJORAL78_47_202</strain>
    </source>
</reference>
<protein>
    <submittedName>
        <fullName evidence="2">Uncharacterized protein</fullName>
    </submittedName>
</protein>
<dbReference type="Proteomes" id="UP000231203">
    <property type="component" value="Unassembled WGS sequence"/>
</dbReference>
<organism evidence="2 3">
    <name type="scientific">Desulfobacter postgatei</name>
    <dbReference type="NCBI Taxonomy" id="2293"/>
    <lineage>
        <taxon>Bacteria</taxon>
        <taxon>Pseudomonadati</taxon>
        <taxon>Thermodesulfobacteriota</taxon>
        <taxon>Desulfobacteria</taxon>
        <taxon>Desulfobacterales</taxon>
        <taxon>Desulfobacteraceae</taxon>
        <taxon>Desulfobacter</taxon>
    </lineage>
</organism>